<dbReference type="Pfam" id="PF17921">
    <property type="entry name" value="Integrase_H2C2"/>
    <property type="match status" value="1"/>
</dbReference>
<reference evidence="3" key="1">
    <citation type="submission" date="2025-08" db="UniProtKB">
        <authorList>
            <consortium name="RefSeq"/>
        </authorList>
    </citation>
    <scope>IDENTIFICATION</scope>
</reference>
<dbReference type="Proteomes" id="UP000504607">
    <property type="component" value="Chromosome 2"/>
</dbReference>
<organism evidence="2 3">
    <name type="scientific">Elaeis guineensis var. tenera</name>
    <name type="common">Oil palm</name>
    <dbReference type="NCBI Taxonomy" id="51953"/>
    <lineage>
        <taxon>Eukaryota</taxon>
        <taxon>Viridiplantae</taxon>
        <taxon>Streptophyta</taxon>
        <taxon>Embryophyta</taxon>
        <taxon>Tracheophyta</taxon>
        <taxon>Spermatophyta</taxon>
        <taxon>Magnoliopsida</taxon>
        <taxon>Liliopsida</taxon>
        <taxon>Arecaceae</taxon>
        <taxon>Arecoideae</taxon>
        <taxon>Cocoseae</taxon>
        <taxon>Elaeidinae</taxon>
        <taxon>Elaeis</taxon>
    </lineage>
</organism>
<dbReference type="InterPro" id="IPR050951">
    <property type="entry name" value="Retrovirus_Pol_polyprotein"/>
</dbReference>
<dbReference type="RefSeq" id="XP_029117999.1">
    <property type="nucleotide sequence ID" value="XM_029262166.1"/>
</dbReference>
<dbReference type="AlphaFoldDB" id="A0A8N4EV47"/>
<evidence type="ECO:0000313" key="2">
    <source>
        <dbReference type="Proteomes" id="UP000504607"/>
    </source>
</evidence>
<accession>A0A8N4EV47</accession>
<dbReference type="PANTHER" id="PTHR37984">
    <property type="entry name" value="PROTEIN CBG26694"/>
    <property type="match status" value="1"/>
</dbReference>
<evidence type="ECO:0000259" key="1">
    <source>
        <dbReference type="Pfam" id="PF17921"/>
    </source>
</evidence>
<feature type="domain" description="Integrase zinc-binding" evidence="1">
    <location>
        <begin position="208"/>
        <end position="263"/>
    </location>
</feature>
<dbReference type="InterPro" id="IPR041588">
    <property type="entry name" value="Integrase_H2C2"/>
</dbReference>
<proteinExistence type="predicted"/>
<name>A0A8N4EV47_ELAGV</name>
<keyword evidence="2" id="KW-1185">Reference proteome</keyword>
<evidence type="ECO:0000313" key="3">
    <source>
        <dbReference type="RefSeq" id="XP_029117999.1"/>
    </source>
</evidence>
<gene>
    <name evidence="3" type="primary">LOC114913497</name>
</gene>
<protein>
    <submittedName>
        <fullName evidence="3">Uncharacterized protein LOC114913497</fullName>
    </submittedName>
</protein>
<dbReference type="Gene3D" id="1.10.340.70">
    <property type="match status" value="1"/>
</dbReference>
<dbReference type="OrthoDB" id="1938712at2759"/>
<dbReference type="PANTHER" id="PTHR37984:SF5">
    <property type="entry name" value="PROTEIN NYNRIN-LIKE"/>
    <property type="match status" value="1"/>
</dbReference>
<sequence>MVVSLDDYNLILGNDFFIAGKVAILPHLFGLMIHDEKKPYFVTRCNIPSNAGVREPKMEMVSAMQLARGWKWGQMTYVAALIDVGPDETAEVPKEVAEILQEFDDVMPSELPKGLPPRCAMDHKIDLHKSERHNQVADALSRKGIVEVAAAIFSVEADFTDKIRMAAQLDKGYQKLLQQVRDAVIRRYWVEEGLLMGKGNRLYIPDGKGLRRQLMKESHDSQWAGYPERERMMALLSRTFVWAKMEEDIETYVRSCLVCQQDKVERHKEAGLLQPLPIAKKP</sequence>